<evidence type="ECO:0000256" key="6">
    <source>
        <dbReference type="ARBA" id="ARBA00022692"/>
    </source>
</evidence>
<proteinExistence type="predicted"/>
<name>A0A174N0B1_9ACTN</name>
<evidence type="ECO:0000256" key="4">
    <source>
        <dbReference type="ARBA" id="ARBA00022597"/>
    </source>
</evidence>
<comment type="subcellular location">
    <subcellularLocation>
        <location evidence="1">Cell membrane</location>
        <topology evidence="1">Multi-pass membrane protein</topology>
    </subcellularLocation>
</comment>
<dbReference type="EMBL" id="CZAQ01000056">
    <property type="protein sequence ID" value="CUP39860.1"/>
    <property type="molecule type" value="Genomic_DNA"/>
</dbReference>
<protein>
    <submittedName>
        <fullName evidence="10">PTS system N-acetylgalactosamine-specific EIIC component 1</fullName>
    </submittedName>
</protein>
<dbReference type="Pfam" id="PF03609">
    <property type="entry name" value="EII-Sor"/>
    <property type="match status" value="1"/>
</dbReference>
<feature type="transmembrane region" description="Helical" evidence="9">
    <location>
        <begin position="205"/>
        <end position="232"/>
    </location>
</feature>
<evidence type="ECO:0000256" key="1">
    <source>
        <dbReference type="ARBA" id="ARBA00004651"/>
    </source>
</evidence>
<keyword evidence="5" id="KW-0598">Phosphotransferase system</keyword>
<dbReference type="PROSITE" id="PS51106">
    <property type="entry name" value="PTS_EIIC_TYPE_4"/>
    <property type="match status" value="1"/>
</dbReference>
<dbReference type="InterPro" id="IPR050303">
    <property type="entry name" value="GatZ_KbaZ_carbometab"/>
</dbReference>
<feature type="transmembrane region" description="Helical" evidence="9">
    <location>
        <begin position="178"/>
        <end position="198"/>
    </location>
</feature>
<keyword evidence="8 9" id="KW-0472">Membrane</keyword>
<feature type="transmembrane region" description="Helical" evidence="9">
    <location>
        <begin position="138"/>
        <end position="158"/>
    </location>
</feature>
<keyword evidence="7 9" id="KW-1133">Transmembrane helix</keyword>
<evidence type="ECO:0000256" key="2">
    <source>
        <dbReference type="ARBA" id="ARBA00022448"/>
    </source>
</evidence>
<dbReference type="PANTHER" id="PTHR32502:SF8">
    <property type="entry name" value="N-ACETYLGALACTOSAMINE PERMEASE IIC COMPONENT 1"/>
    <property type="match status" value="1"/>
</dbReference>
<keyword evidence="3" id="KW-1003">Cell membrane</keyword>
<dbReference type="PANTHER" id="PTHR32502">
    <property type="entry name" value="N-ACETYLGALACTOSAMINE PERMEASE II COMPONENT-RELATED"/>
    <property type="match status" value="1"/>
</dbReference>
<evidence type="ECO:0000313" key="11">
    <source>
        <dbReference type="Proteomes" id="UP000095454"/>
    </source>
</evidence>
<evidence type="ECO:0000256" key="9">
    <source>
        <dbReference type="SAM" id="Phobius"/>
    </source>
</evidence>
<evidence type="ECO:0000313" key="10">
    <source>
        <dbReference type="EMBL" id="CUP39860.1"/>
    </source>
</evidence>
<dbReference type="GO" id="GO:0005886">
    <property type="term" value="C:plasma membrane"/>
    <property type="evidence" value="ECO:0007669"/>
    <property type="project" value="UniProtKB-SubCell"/>
</dbReference>
<evidence type="ECO:0000256" key="5">
    <source>
        <dbReference type="ARBA" id="ARBA00022683"/>
    </source>
</evidence>
<gene>
    <name evidence="10" type="primary">agaC_3</name>
    <name evidence="10" type="ORF">ERS852514_01879</name>
</gene>
<dbReference type="RefSeq" id="WP_055252642.1">
    <property type="nucleotide sequence ID" value="NZ_CABIXX010000056.1"/>
</dbReference>
<accession>A0A174N0B1</accession>
<evidence type="ECO:0000256" key="7">
    <source>
        <dbReference type="ARBA" id="ARBA00022989"/>
    </source>
</evidence>
<evidence type="ECO:0000256" key="3">
    <source>
        <dbReference type="ARBA" id="ARBA00022475"/>
    </source>
</evidence>
<feature type="transmembrane region" description="Helical" evidence="9">
    <location>
        <begin position="95"/>
        <end position="118"/>
    </location>
</feature>
<sequence length="257" mass="26888">MLVQAILIGLIAAFGKLDYQLGTLYAFRPIVLCPLVGIVLGDLQSGLAIGASLELLFMGSISIGAYVPPDECIGGVLACAFAIQLGQSTEAAIALAMPIATLCLAIKNVVNAGMPLLVDRADVFASKGNLKGIYAMHWIIGLVIVVLAFILCSVSFYLGADAVQGLLDFIPTFVLDGFGVAANILPAMGFAMLGRLVLTKQLVPFYFLGFLMCSYANVPVLGVALIAIIIGINKFDLLGLGGAQPQLSVEGDEDDDF</sequence>
<reference evidence="10 11" key="1">
    <citation type="submission" date="2015-09" db="EMBL/GenBank/DDBJ databases">
        <authorList>
            <consortium name="Pathogen Informatics"/>
        </authorList>
    </citation>
    <scope>NUCLEOTIDE SEQUENCE [LARGE SCALE GENOMIC DNA]</scope>
    <source>
        <strain evidence="10 11">2789STDY5834902</strain>
    </source>
</reference>
<dbReference type="InterPro" id="IPR004700">
    <property type="entry name" value="PTS_IIC_man"/>
</dbReference>
<keyword evidence="4" id="KW-0762">Sugar transport</keyword>
<keyword evidence="6 9" id="KW-0812">Transmembrane</keyword>
<organism evidence="10 11">
    <name type="scientific">Collinsella aerofaciens</name>
    <dbReference type="NCBI Taxonomy" id="74426"/>
    <lineage>
        <taxon>Bacteria</taxon>
        <taxon>Bacillati</taxon>
        <taxon>Actinomycetota</taxon>
        <taxon>Coriobacteriia</taxon>
        <taxon>Coriobacteriales</taxon>
        <taxon>Coriobacteriaceae</taxon>
        <taxon>Collinsella</taxon>
    </lineage>
</organism>
<dbReference type="AlphaFoldDB" id="A0A174N0B1"/>
<dbReference type="Proteomes" id="UP000095454">
    <property type="component" value="Unassembled WGS sequence"/>
</dbReference>
<feature type="transmembrane region" description="Helical" evidence="9">
    <location>
        <begin position="25"/>
        <end position="43"/>
    </location>
</feature>
<evidence type="ECO:0000256" key="8">
    <source>
        <dbReference type="ARBA" id="ARBA00023136"/>
    </source>
</evidence>
<dbReference type="GO" id="GO:0009401">
    <property type="term" value="P:phosphoenolpyruvate-dependent sugar phosphotransferase system"/>
    <property type="evidence" value="ECO:0007669"/>
    <property type="project" value="UniProtKB-KW"/>
</dbReference>
<keyword evidence="2" id="KW-0813">Transport</keyword>